<dbReference type="Proteomes" id="UP000182312">
    <property type="component" value="Unassembled WGS sequence"/>
</dbReference>
<sequence>MLTGGCQCGALRYRVDADPIRVYCCHCTQCRAQSASAFGISVIVPPDAVTLTRGQARIWSRPTVTGKVLDCAFCPACGSRVWHVDNPAGDELSVKGGSLDGGVDLRGAWHIWTSSKLPGIVIPETARQFPQEHD</sequence>
<organism evidence="6 8">
    <name type="scientific">Paracoccus halophilus</name>
    <dbReference type="NCBI Taxonomy" id="376733"/>
    <lineage>
        <taxon>Bacteria</taxon>
        <taxon>Pseudomonadati</taxon>
        <taxon>Pseudomonadota</taxon>
        <taxon>Alphaproteobacteria</taxon>
        <taxon>Rhodobacterales</taxon>
        <taxon>Paracoccaceae</taxon>
        <taxon>Paracoccus</taxon>
    </lineage>
</organism>
<dbReference type="EMBL" id="JRKN01000002">
    <property type="protein sequence ID" value="KGJ06419.1"/>
    <property type="molecule type" value="Genomic_DNA"/>
</dbReference>
<dbReference type="GO" id="GO:0016846">
    <property type="term" value="F:carbon-sulfur lyase activity"/>
    <property type="evidence" value="ECO:0007669"/>
    <property type="project" value="InterPro"/>
</dbReference>
<evidence type="ECO:0000259" key="5">
    <source>
        <dbReference type="PROSITE" id="PS51891"/>
    </source>
</evidence>
<dbReference type="GO" id="GO:0046872">
    <property type="term" value="F:metal ion binding"/>
    <property type="evidence" value="ECO:0007669"/>
    <property type="project" value="UniProtKB-KW"/>
</dbReference>
<keyword evidence="2" id="KW-0479">Metal-binding</keyword>
<evidence type="ECO:0000313" key="6">
    <source>
        <dbReference type="EMBL" id="KGJ06419.1"/>
    </source>
</evidence>
<reference evidence="6 8" key="2">
    <citation type="submission" date="2014-10" db="EMBL/GenBank/DDBJ databases">
        <title>Paracoccus sanguinis sp. nov., isolated from clinical specimens of New York State patients.</title>
        <authorList>
            <person name="Mingle L.A."/>
            <person name="Cole J.A."/>
            <person name="Lapierre P."/>
            <person name="Musser K.A."/>
        </authorList>
    </citation>
    <scope>NUCLEOTIDE SEQUENCE [LARGE SCALE GENOMIC DNA]</scope>
    <source>
        <strain evidence="6 8">JCM 14014</strain>
    </source>
</reference>
<dbReference type="eggNOG" id="COG3791">
    <property type="taxonomic scope" value="Bacteria"/>
</dbReference>
<dbReference type="EMBL" id="FOJO01000001">
    <property type="protein sequence ID" value="SFA38447.1"/>
    <property type="molecule type" value="Genomic_DNA"/>
</dbReference>
<dbReference type="OrthoDB" id="9807246at2"/>
<dbReference type="Gene3D" id="3.90.1590.10">
    <property type="entry name" value="glutathione-dependent formaldehyde- activating enzyme (gfa)"/>
    <property type="match status" value="1"/>
</dbReference>
<comment type="similarity">
    <text evidence="1">Belongs to the Gfa family.</text>
</comment>
<dbReference type="InterPro" id="IPR006913">
    <property type="entry name" value="CENP-V/GFA"/>
</dbReference>
<gene>
    <name evidence="6" type="ORF">IT41_01905</name>
    <name evidence="7" type="ORF">SAMN04487972_101138</name>
</gene>
<evidence type="ECO:0000256" key="1">
    <source>
        <dbReference type="ARBA" id="ARBA00005495"/>
    </source>
</evidence>
<dbReference type="RefSeq" id="WP_036738329.1">
    <property type="nucleotide sequence ID" value="NZ_FOJO01000001.1"/>
</dbReference>
<keyword evidence="4" id="KW-0456">Lyase</keyword>
<reference evidence="6 8" key="1">
    <citation type="submission" date="2014-09" db="EMBL/GenBank/DDBJ databases">
        <authorList>
            <person name="McGinnis J.M."/>
            <person name="Wolfgang W.J."/>
        </authorList>
    </citation>
    <scope>NUCLEOTIDE SEQUENCE [LARGE SCALE GENOMIC DNA]</scope>
    <source>
        <strain evidence="6 8">JCM 14014</strain>
    </source>
</reference>
<dbReference type="PROSITE" id="PS51891">
    <property type="entry name" value="CENP_V_GFA"/>
    <property type="match status" value="1"/>
</dbReference>
<dbReference type="STRING" id="376733.SAMN04487972_101138"/>
<evidence type="ECO:0000313" key="8">
    <source>
        <dbReference type="Proteomes" id="UP000029846"/>
    </source>
</evidence>
<dbReference type="PANTHER" id="PTHR33337:SF3">
    <property type="entry name" value="CENP-V_GFA DOMAIN-CONTAINING PROTEIN"/>
    <property type="match status" value="1"/>
</dbReference>
<dbReference type="Proteomes" id="UP000029846">
    <property type="component" value="Unassembled WGS sequence"/>
</dbReference>
<evidence type="ECO:0000313" key="7">
    <source>
        <dbReference type="EMBL" id="SFA38447.1"/>
    </source>
</evidence>
<keyword evidence="3" id="KW-0862">Zinc</keyword>
<evidence type="ECO:0000313" key="9">
    <source>
        <dbReference type="Proteomes" id="UP000182312"/>
    </source>
</evidence>
<name>A0A099F7F4_9RHOB</name>
<proteinExistence type="inferred from homology"/>
<dbReference type="Pfam" id="PF04828">
    <property type="entry name" value="GFA"/>
    <property type="match status" value="1"/>
</dbReference>
<feature type="domain" description="CENP-V/GFA" evidence="5">
    <location>
        <begin position="2"/>
        <end position="110"/>
    </location>
</feature>
<evidence type="ECO:0000256" key="2">
    <source>
        <dbReference type="ARBA" id="ARBA00022723"/>
    </source>
</evidence>
<evidence type="ECO:0000256" key="3">
    <source>
        <dbReference type="ARBA" id="ARBA00022833"/>
    </source>
</evidence>
<reference evidence="7 9" key="3">
    <citation type="submission" date="2016-10" db="EMBL/GenBank/DDBJ databases">
        <authorList>
            <person name="de Groot N.N."/>
        </authorList>
    </citation>
    <scope>NUCLEOTIDE SEQUENCE [LARGE SCALE GENOMIC DNA]</scope>
    <source>
        <strain evidence="7 9">CGMCC 1.6117</strain>
    </source>
</reference>
<evidence type="ECO:0000256" key="4">
    <source>
        <dbReference type="ARBA" id="ARBA00023239"/>
    </source>
</evidence>
<accession>A0A099F7F4</accession>
<dbReference type="InterPro" id="IPR011057">
    <property type="entry name" value="Mss4-like_sf"/>
</dbReference>
<dbReference type="SUPFAM" id="SSF51316">
    <property type="entry name" value="Mss4-like"/>
    <property type="match status" value="1"/>
</dbReference>
<dbReference type="AlphaFoldDB" id="A0A099F7F4"/>
<keyword evidence="8" id="KW-1185">Reference proteome</keyword>
<protein>
    <submittedName>
        <fullName evidence="7">Uncharacterized conserved protein</fullName>
    </submittedName>
</protein>
<dbReference type="PANTHER" id="PTHR33337">
    <property type="entry name" value="GFA DOMAIN-CONTAINING PROTEIN"/>
    <property type="match status" value="1"/>
</dbReference>